<dbReference type="EMBL" id="MU155190">
    <property type="protein sequence ID" value="KAF9480684.1"/>
    <property type="molecule type" value="Genomic_DNA"/>
</dbReference>
<sequence length="184" mass="20406">MAGAIPTMGDVERQFFERALAAPRTPDSHFDLYGPLLSMLSSIFKSRPRSSYLITPPYRAQLNKDPIELEGGGALTTACFVIVKFPRKNLVQVMGLHIQRGDETVPAARARVARFLRQKAGEDRVPNLCSILLLGNDVEVYSLTDGSSDAKISDDVMRFSNPAGPELKALLYKIAEENFEEYEV</sequence>
<evidence type="ECO:0000313" key="2">
    <source>
        <dbReference type="Proteomes" id="UP000807469"/>
    </source>
</evidence>
<evidence type="ECO:0000313" key="1">
    <source>
        <dbReference type="EMBL" id="KAF9480684.1"/>
    </source>
</evidence>
<dbReference type="AlphaFoldDB" id="A0A9P6D1R8"/>
<comment type="caution">
    <text evidence="1">The sequence shown here is derived from an EMBL/GenBank/DDBJ whole genome shotgun (WGS) entry which is preliminary data.</text>
</comment>
<protein>
    <submittedName>
        <fullName evidence="1">Uncharacterized protein</fullName>
    </submittedName>
</protein>
<gene>
    <name evidence="1" type="ORF">BDN70DRAFT_596965</name>
</gene>
<accession>A0A9P6D1R8</accession>
<dbReference type="Proteomes" id="UP000807469">
    <property type="component" value="Unassembled WGS sequence"/>
</dbReference>
<keyword evidence="2" id="KW-1185">Reference proteome</keyword>
<organism evidence="1 2">
    <name type="scientific">Pholiota conissans</name>
    <dbReference type="NCBI Taxonomy" id="109636"/>
    <lineage>
        <taxon>Eukaryota</taxon>
        <taxon>Fungi</taxon>
        <taxon>Dikarya</taxon>
        <taxon>Basidiomycota</taxon>
        <taxon>Agaricomycotina</taxon>
        <taxon>Agaricomycetes</taxon>
        <taxon>Agaricomycetidae</taxon>
        <taxon>Agaricales</taxon>
        <taxon>Agaricineae</taxon>
        <taxon>Strophariaceae</taxon>
        <taxon>Pholiota</taxon>
    </lineage>
</organism>
<name>A0A9P6D1R8_9AGAR</name>
<reference evidence="1" key="1">
    <citation type="submission" date="2020-11" db="EMBL/GenBank/DDBJ databases">
        <authorList>
            <consortium name="DOE Joint Genome Institute"/>
            <person name="Ahrendt S."/>
            <person name="Riley R."/>
            <person name="Andreopoulos W."/>
            <person name="Labutti K."/>
            <person name="Pangilinan J."/>
            <person name="Ruiz-Duenas F.J."/>
            <person name="Barrasa J.M."/>
            <person name="Sanchez-Garcia M."/>
            <person name="Camarero S."/>
            <person name="Miyauchi S."/>
            <person name="Serrano A."/>
            <person name="Linde D."/>
            <person name="Babiker R."/>
            <person name="Drula E."/>
            <person name="Ayuso-Fernandez I."/>
            <person name="Pacheco R."/>
            <person name="Padilla G."/>
            <person name="Ferreira P."/>
            <person name="Barriuso J."/>
            <person name="Kellner H."/>
            <person name="Castanera R."/>
            <person name="Alfaro M."/>
            <person name="Ramirez L."/>
            <person name="Pisabarro A.G."/>
            <person name="Kuo A."/>
            <person name="Tritt A."/>
            <person name="Lipzen A."/>
            <person name="He G."/>
            <person name="Yan M."/>
            <person name="Ng V."/>
            <person name="Cullen D."/>
            <person name="Martin F."/>
            <person name="Rosso M.-N."/>
            <person name="Henrissat B."/>
            <person name="Hibbett D."/>
            <person name="Martinez A.T."/>
            <person name="Grigoriev I.V."/>
        </authorList>
    </citation>
    <scope>NUCLEOTIDE SEQUENCE</scope>
    <source>
        <strain evidence="1">CIRM-BRFM 674</strain>
    </source>
</reference>
<proteinExistence type="predicted"/>